<evidence type="ECO:0000256" key="1">
    <source>
        <dbReference type="ARBA" id="ARBA00001946"/>
    </source>
</evidence>
<dbReference type="InterPro" id="IPR003018">
    <property type="entry name" value="GAF"/>
</dbReference>
<dbReference type="SMART" id="SM00267">
    <property type="entry name" value="GGDEF"/>
    <property type="match status" value="1"/>
</dbReference>
<dbReference type="NCBIfam" id="TIGR00254">
    <property type="entry name" value="GGDEF"/>
    <property type="match status" value="1"/>
</dbReference>
<dbReference type="InterPro" id="IPR029787">
    <property type="entry name" value="Nucleotide_cyclase"/>
</dbReference>
<dbReference type="InterPro" id="IPR029016">
    <property type="entry name" value="GAF-like_dom_sf"/>
</dbReference>
<reference evidence="5 6" key="1">
    <citation type="submission" date="2015-10" db="EMBL/GenBank/DDBJ databases">
        <title>Genome sequencing and analysis of members of genus Stenotrophomonas.</title>
        <authorList>
            <person name="Patil P.P."/>
            <person name="Midha S."/>
            <person name="Patil P.B."/>
        </authorList>
    </citation>
    <scope>NUCLEOTIDE SEQUENCE [LARGE SCALE GENOMIC DNA]</scope>
    <source>
        <strain evidence="5 6">JCM 9942</strain>
    </source>
</reference>
<dbReference type="Pfam" id="PF00990">
    <property type="entry name" value="GGDEF"/>
    <property type="match status" value="1"/>
</dbReference>
<dbReference type="Gene3D" id="3.30.450.40">
    <property type="match status" value="1"/>
</dbReference>
<dbReference type="GO" id="GO:0005886">
    <property type="term" value="C:plasma membrane"/>
    <property type="evidence" value="ECO:0007669"/>
    <property type="project" value="TreeGrafter"/>
</dbReference>
<dbReference type="PANTHER" id="PTHR45138">
    <property type="entry name" value="REGULATORY COMPONENTS OF SENSORY TRANSDUCTION SYSTEM"/>
    <property type="match status" value="1"/>
</dbReference>
<dbReference type="OrthoDB" id="9803824at2"/>
<comment type="catalytic activity">
    <reaction evidence="3">
        <text>2 GTP = 3',3'-c-di-GMP + 2 diphosphate</text>
        <dbReference type="Rhea" id="RHEA:24898"/>
        <dbReference type="ChEBI" id="CHEBI:33019"/>
        <dbReference type="ChEBI" id="CHEBI:37565"/>
        <dbReference type="ChEBI" id="CHEBI:58805"/>
        <dbReference type="EC" id="2.7.7.65"/>
    </reaction>
</comment>
<feature type="domain" description="GGDEF" evidence="4">
    <location>
        <begin position="228"/>
        <end position="354"/>
    </location>
</feature>
<evidence type="ECO:0000256" key="2">
    <source>
        <dbReference type="ARBA" id="ARBA00012528"/>
    </source>
</evidence>
<evidence type="ECO:0000259" key="4">
    <source>
        <dbReference type="PROSITE" id="PS50887"/>
    </source>
</evidence>
<keyword evidence="6" id="KW-1185">Reference proteome</keyword>
<proteinExistence type="predicted"/>
<organism evidence="5 6">
    <name type="scientific">Stenotrophomonas pictorum JCM 9942</name>
    <dbReference type="NCBI Taxonomy" id="1236960"/>
    <lineage>
        <taxon>Bacteria</taxon>
        <taxon>Pseudomonadati</taxon>
        <taxon>Pseudomonadota</taxon>
        <taxon>Gammaproteobacteria</taxon>
        <taxon>Lysobacterales</taxon>
        <taxon>Lysobacteraceae</taxon>
        <taxon>Stenotrophomonas</taxon>
    </lineage>
</organism>
<protein>
    <recommendedName>
        <fullName evidence="2">diguanylate cyclase</fullName>
        <ecNumber evidence="2">2.7.7.65</ecNumber>
    </recommendedName>
</protein>
<sequence>MIKPALPANEAERLAALHRYRILDTAREQEFEDLVTIARTLCGTAMGAVTLIDQDRQWFKALQGFESEQTTRDEAFCAHAILQPGQLTVVPDARQDARFCGNPAVVGEPNIRFYAGAPLLSSDGHALGTLCVFDSAPGMLDADRASALRALSRQVGRMMEMRLLRREIDHHHREHAWYEARLAEYYQQLEQTNLELSEQTRTDPLTGLPNRRALAAAMSASIERAVEGPPAVAIVDIDHFKRVNDIHGHSEGDRVLTELADVLRAQFAGRGMAARFGGEEFVILMPGTPLHQAELQCHYLREAVRLLPIGLPLSVSIGLAAHRAGETPADTLRRADAALYQAKAQGRDRVVLAD</sequence>
<gene>
    <name evidence="5" type="ORF">ARC78_15665</name>
</gene>
<dbReference type="FunFam" id="3.30.70.270:FF:000001">
    <property type="entry name" value="Diguanylate cyclase domain protein"/>
    <property type="match status" value="1"/>
</dbReference>
<dbReference type="PROSITE" id="PS50887">
    <property type="entry name" value="GGDEF"/>
    <property type="match status" value="1"/>
</dbReference>
<evidence type="ECO:0000256" key="3">
    <source>
        <dbReference type="ARBA" id="ARBA00034247"/>
    </source>
</evidence>
<dbReference type="CDD" id="cd01949">
    <property type="entry name" value="GGDEF"/>
    <property type="match status" value="1"/>
</dbReference>
<comment type="caution">
    <text evidence="5">The sequence shown here is derived from an EMBL/GenBank/DDBJ whole genome shotgun (WGS) entry which is preliminary data.</text>
</comment>
<dbReference type="EC" id="2.7.7.65" evidence="2"/>
<name>A0A0R0AAE1_9GAMM</name>
<dbReference type="SUPFAM" id="SSF55781">
    <property type="entry name" value="GAF domain-like"/>
    <property type="match status" value="1"/>
</dbReference>
<dbReference type="RefSeq" id="WP_054657349.1">
    <property type="nucleotide sequence ID" value="NZ_BAZI01000018.1"/>
</dbReference>
<comment type="cofactor">
    <cofactor evidence="1">
        <name>Mg(2+)</name>
        <dbReference type="ChEBI" id="CHEBI:18420"/>
    </cofactor>
</comment>
<dbReference type="GO" id="GO:0052621">
    <property type="term" value="F:diguanylate cyclase activity"/>
    <property type="evidence" value="ECO:0007669"/>
    <property type="project" value="UniProtKB-EC"/>
</dbReference>
<dbReference type="Pfam" id="PF01590">
    <property type="entry name" value="GAF"/>
    <property type="match status" value="1"/>
</dbReference>
<accession>A0A0R0AAE1</accession>
<dbReference type="InterPro" id="IPR050469">
    <property type="entry name" value="Diguanylate_Cyclase"/>
</dbReference>
<dbReference type="InterPro" id="IPR000160">
    <property type="entry name" value="GGDEF_dom"/>
</dbReference>
<dbReference type="Gene3D" id="3.30.70.270">
    <property type="match status" value="1"/>
</dbReference>
<dbReference type="EMBL" id="LLXS01000058">
    <property type="protein sequence ID" value="KRG38388.1"/>
    <property type="molecule type" value="Genomic_DNA"/>
</dbReference>
<dbReference type="InterPro" id="IPR043128">
    <property type="entry name" value="Rev_trsase/Diguanyl_cyclase"/>
</dbReference>
<dbReference type="GO" id="GO:1902201">
    <property type="term" value="P:negative regulation of bacterial-type flagellum-dependent cell motility"/>
    <property type="evidence" value="ECO:0007669"/>
    <property type="project" value="TreeGrafter"/>
</dbReference>
<dbReference type="PANTHER" id="PTHR45138:SF9">
    <property type="entry name" value="DIGUANYLATE CYCLASE DGCM-RELATED"/>
    <property type="match status" value="1"/>
</dbReference>
<dbReference type="GO" id="GO:0043709">
    <property type="term" value="P:cell adhesion involved in single-species biofilm formation"/>
    <property type="evidence" value="ECO:0007669"/>
    <property type="project" value="TreeGrafter"/>
</dbReference>
<evidence type="ECO:0000313" key="6">
    <source>
        <dbReference type="Proteomes" id="UP000050836"/>
    </source>
</evidence>
<dbReference type="Proteomes" id="UP000050836">
    <property type="component" value="Unassembled WGS sequence"/>
</dbReference>
<dbReference type="SUPFAM" id="SSF55073">
    <property type="entry name" value="Nucleotide cyclase"/>
    <property type="match status" value="1"/>
</dbReference>
<dbReference type="AlphaFoldDB" id="A0A0R0AAE1"/>
<evidence type="ECO:0000313" key="5">
    <source>
        <dbReference type="EMBL" id="KRG38388.1"/>
    </source>
</evidence>